<evidence type="ECO:0000313" key="2">
    <source>
        <dbReference type="EMBL" id="HIW00051.1"/>
    </source>
</evidence>
<comment type="caution">
    <text evidence="2">The sequence shown here is derived from an EMBL/GenBank/DDBJ whole genome shotgun (WGS) entry which is preliminary data.</text>
</comment>
<dbReference type="InterPro" id="IPR012505">
    <property type="entry name" value="YbbR"/>
</dbReference>
<keyword evidence="1" id="KW-1133">Transmembrane helix</keyword>
<dbReference type="Pfam" id="PF07949">
    <property type="entry name" value="YbbR"/>
    <property type="match status" value="2"/>
</dbReference>
<name>A0A9D1TQ29_9BACT</name>
<gene>
    <name evidence="2" type="ORF">H9894_02525</name>
</gene>
<dbReference type="PANTHER" id="PTHR37804">
    <property type="entry name" value="CDAA REGULATORY PROTEIN CDAR"/>
    <property type="match status" value="1"/>
</dbReference>
<dbReference type="EMBL" id="DXHV01000031">
    <property type="protein sequence ID" value="HIW00051.1"/>
    <property type="molecule type" value="Genomic_DNA"/>
</dbReference>
<dbReference type="Gene3D" id="2.170.120.40">
    <property type="entry name" value="YbbR-like domain"/>
    <property type="match status" value="1"/>
</dbReference>
<accession>A0A9D1TQ29</accession>
<keyword evidence="1" id="KW-0472">Membrane</keyword>
<protein>
    <submittedName>
        <fullName evidence="2">YbbR-like domain-containing protein</fullName>
    </submittedName>
</protein>
<keyword evidence="1" id="KW-0812">Transmembrane</keyword>
<sequence>MSFSSKKKSITPHIVSILISVVIATAMWYTVSVRDRIEAQFDVSIDYTGIPKNLIVTDGLINKITVRMRGPETLLRSLNTQHLNQQIDLSLIKKGVTIVPLTTERLAGYYRAFELLDVQPPRIVVKADVIVERAVPVQPVITSPLRSGALTVEKVSVEPSSVTLWGPESVISEITSLRLPIVLDPKAAGTTVSQTLPLDSPGLVTVTPKNVRVSYTITSRRTVTERSYHIGISSEKPGRYRIEPSEVKLSVEVPEALARSASYLNGLSVSVLPPMDLKPGEKVEVPLHYRIPDGMSILPPKPASVRIFLRD</sequence>
<feature type="transmembrane region" description="Helical" evidence="1">
    <location>
        <begin position="12"/>
        <end position="31"/>
    </location>
</feature>
<dbReference type="Gene3D" id="2.170.120.30">
    <property type="match status" value="1"/>
</dbReference>
<dbReference type="Proteomes" id="UP000886752">
    <property type="component" value="Unassembled WGS sequence"/>
</dbReference>
<proteinExistence type="predicted"/>
<dbReference type="InterPro" id="IPR053154">
    <property type="entry name" value="c-di-AMP_regulator"/>
</dbReference>
<reference evidence="2" key="1">
    <citation type="journal article" date="2021" name="PeerJ">
        <title>Extensive microbial diversity within the chicken gut microbiome revealed by metagenomics and culture.</title>
        <authorList>
            <person name="Gilroy R."/>
            <person name="Ravi A."/>
            <person name="Getino M."/>
            <person name="Pursley I."/>
            <person name="Horton D.L."/>
            <person name="Alikhan N.F."/>
            <person name="Baker D."/>
            <person name="Gharbi K."/>
            <person name="Hall N."/>
            <person name="Watson M."/>
            <person name="Adriaenssens E.M."/>
            <person name="Foster-Nyarko E."/>
            <person name="Jarju S."/>
            <person name="Secka A."/>
            <person name="Antonio M."/>
            <person name="Oren A."/>
            <person name="Chaudhuri R.R."/>
            <person name="La Ragione R."/>
            <person name="Hildebrand F."/>
            <person name="Pallen M.J."/>
        </authorList>
    </citation>
    <scope>NUCLEOTIDE SEQUENCE</scope>
    <source>
        <strain evidence="2">ChiHecec2B26-446</strain>
    </source>
</reference>
<reference evidence="2" key="2">
    <citation type="submission" date="2021-04" db="EMBL/GenBank/DDBJ databases">
        <authorList>
            <person name="Gilroy R."/>
        </authorList>
    </citation>
    <scope>NUCLEOTIDE SEQUENCE</scope>
    <source>
        <strain evidence="2">ChiHecec2B26-446</strain>
    </source>
</reference>
<organism evidence="2 3">
    <name type="scientific">Candidatus Desulfovibrio intestinipullorum</name>
    <dbReference type="NCBI Taxonomy" id="2838536"/>
    <lineage>
        <taxon>Bacteria</taxon>
        <taxon>Pseudomonadati</taxon>
        <taxon>Thermodesulfobacteriota</taxon>
        <taxon>Desulfovibrionia</taxon>
        <taxon>Desulfovibrionales</taxon>
        <taxon>Desulfovibrionaceae</taxon>
        <taxon>Desulfovibrio</taxon>
    </lineage>
</organism>
<dbReference type="PANTHER" id="PTHR37804:SF1">
    <property type="entry name" value="CDAA REGULATORY PROTEIN CDAR"/>
    <property type="match status" value="1"/>
</dbReference>
<dbReference type="AlphaFoldDB" id="A0A9D1TQ29"/>
<evidence type="ECO:0000313" key="3">
    <source>
        <dbReference type="Proteomes" id="UP000886752"/>
    </source>
</evidence>
<evidence type="ECO:0000256" key="1">
    <source>
        <dbReference type="SAM" id="Phobius"/>
    </source>
</evidence>